<gene>
    <name evidence="1" type="ORF">FPRO_13073</name>
</gene>
<dbReference type="VEuPathDB" id="FungiDB:FPRO_13073"/>
<evidence type="ECO:0000313" key="2">
    <source>
        <dbReference type="Proteomes" id="UP000183971"/>
    </source>
</evidence>
<protein>
    <submittedName>
        <fullName evidence="1">Uncharacterized protein</fullName>
    </submittedName>
</protein>
<accession>A0A1L7W773</accession>
<keyword evidence="2" id="KW-1185">Reference proteome</keyword>
<dbReference type="GeneID" id="42057937"/>
<proteinExistence type="predicted"/>
<dbReference type="RefSeq" id="XP_031088996.1">
    <property type="nucleotide sequence ID" value="XM_031223659.1"/>
</dbReference>
<organism evidence="1 2">
    <name type="scientific">Fusarium proliferatum (strain ET1)</name>
    <name type="common">Orchid endophyte fungus</name>
    <dbReference type="NCBI Taxonomy" id="1227346"/>
    <lineage>
        <taxon>Eukaryota</taxon>
        <taxon>Fungi</taxon>
        <taxon>Dikarya</taxon>
        <taxon>Ascomycota</taxon>
        <taxon>Pezizomycotina</taxon>
        <taxon>Sordariomycetes</taxon>
        <taxon>Hypocreomycetidae</taxon>
        <taxon>Hypocreales</taxon>
        <taxon>Nectriaceae</taxon>
        <taxon>Fusarium</taxon>
        <taxon>Fusarium fujikuroi species complex</taxon>
    </lineage>
</organism>
<comment type="caution">
    <text evidence="1">The sequence shown here is derived from an EMBL/GenBank/DDBJ whole genome shotgun (WGS) entry which is preliminary data.</text>
</comment>
<name>A0A1L7W773_FUSPR</name>
<reference evidence="2" key="1">
    <citation type="journal article" date="2016" name="Genome Biol. Evol.">
        <title>Comparative 'omics' of the Fusarium fujikuroi species complex highlights differences in genetic potential and metabolite synthesis.</title>
        <authorList>
            <person name="Niehaus E.-M."/>
            <person name="Muensterkoetter M."/>
            <person name="Proctor R.H."/>
            <person name="Brown D.W."/>
            <person name="Sharon A."/>
            <person name="Idan Y."/>
            <person name="Oren-Young L."/>
            <person name="Sieber C.M."/>
            <person name="Novak O."/>
            <person name="Pencik A."/>
            <person name="Tarkowska D."/>
            <person name="Hromadova K."/>
            <person name="Freeman S."/>
            <person name="Maymon M."/>
            <person name="Elazar M."/>
            <person name="Youssef S.A."/>
            <person name="El-Shabrawy E.S.M."/>
            <person name="Shalaby A.B.A."/>
            <person name="Houterman P."/>
            <person name="Brock N.L."/>
            <person name="Burkhardt I."/>
            <person name="Tsavkelova E.A."/>
            <person name="Dickschat J.S."/>
            <person name="Galuszka P."/>
            <person name="Gueldener U."/>
            <person name="Tudzynski B."/>
        </authorList>
    </citation>
    <scope>NUCLEOTIDE SEQUENCE [LARGE SCALE GENOMIC DNA]</scope>
    <source>
        <strain evidence="2">ET1</strain>
    </source>
</reference>
<evidence type="ECO:0000313" key="1">
    <source>
        <dbReference type="EMBL" id="CZR48463.1"/>
    </source>
</evidence>
<dbReference type="AlphaFoldDB" id="A0A1L7W773"/>
<dbReference type="EMBL" id="FJOF01000013">
    <property type="protein sequence ID" value="CZR48463.1"/>
    <property type="molecule type" value="Genomic_DNA"/>
</dbReference>
<sequence length="91" mass="10455">MFKLDPYSTIKYLALGLAMDNWAILYKVLTYIQRHSSSRGDAMRCDANRVHKWRPTLGALGQSKSNSRWLWAVRGACHWFLTGPGPNMALW</sequence>
<dbReference type="Proteomes" id="UP000183971">
    <property type="component" value="Unassembled WGS sequence"/>
</dbReference>